<organism evidence="1 2">
    <name type="scientific">Clavelina lepadiformis</name>
    <name type="common">Light-bulb sea squirt</name>
    <name type="synonym">Ascidia lepadiformis</name>
    <dbReference type="NCBI Taxonomy" id="159417"/>
    <lineage>
        <taxon>Eukaryota</taxon>
        <taxon>Metazoa</taxon>
        <taxon>Chordata</taxon>
        <taxon>Tunicata</taxon>
        <taxon>Ascidiacea</taxon>
        <taxon>Aplousobranchia</taxon>
        <taxon>Clavelinidae</taxon>
        <taxon>Clavelina</taxon>
    </lineage>
</organism>
<evidence type="ECO:0000313" key="2">
    <source>
        <dbReference type="Proteomes" id="UP001642483"/>
    </source>
</evidence>
<dbReference type="InterPro" id="IPR027878">
    <property type="entry name" value="DUF4551"/>
</dbReference>
<reference evidence="1 2" key="1">
    <citation type="submission" date="2024-02" db="EMBL/GenBank/DDBJ databases">
        <authorList>
            <person name="Daric V."/>
            <person name="Darras S."/>
        </authorList>
    </citation>
    <scope>NUCLEOTIDE SEQUENCE [LARGE SCALE GENOMIC DNA]</scope>
</reference>
<evidence type="ECO:0000313" key="1">
    <source>
        <dbReference type="EMBL" id="CAK8698341.1"/>
    </source>
</evidence>
<accession>A0ABP0H505</accession>
<comment type="caution">
    <text evidence="1">The sequence shown here is derived from an EMBL/GenBank/DDBJ whole genome shotgun (WGS) entry which is preliminary data.</text>
</comment>
<dbReference type="Proteomes" id="UP001642483">
    <property type="component" value="Unassembled WGS sequence"/>
</dbReference>
<proteinExistence type="predicted"/>
<protein>
    <submittedName>
        <fullName evidence="1">Uncharacterized protein</fullName>
    </submittedName>
</protein>
<keyword evidence="2" id="KW-1185">Reference proteome</keyword>
<dbReference type="Pfam" id="PF15087">
    <property type="entry name" value="DUF4551"/>
    <property type="match status" value="1"/>
</dbReference>
<gene>
    <name evidence="1" type="ORF">CVLEPA_LOCUS31781</name>
</gene>
<dbReference type="PANTHER" id="PTHR35354:SF1">
    <property type="entry name" value="RGD1561648"/>
    <property type="match status" value="1"/>
</dbReference>
<sequence>MAVKHVKFDSFLKRTLDAKVYEQVKICDPCIVLSKSEKHSFRFVFLTDEALCITENPPKSILYSILLKDVREVEMVHDSATFLQKELRAIALHIVIRHVSTNSSSINSLYNTRPIGNSKHSSILKTMVGSLLSNPSSNTSGQNSLQKSSIVSGSLSELNVNSHNNTNSQFTDDTTSFSLKNKTLSLESFEDGLSLSGSSATLSDYQASSPRDIFNWKQCDPFQVEVLDSAKDPRSSMCSESSVEEFHLYILNQTSNFFMMLKAVWRYHLLKSTTNFNCLENASNKPISNKVTAALFGGLKEDIVHAVQQSAPLEHVYKYFHELKSVAEGNMTIKNAFWKDAELFVACGHFLHRYSTTGSFFLEDRADEIECMVLVAETLCMMLQQTEAITQCHMVLQKCSSSFYGSMLKALISFPELSGSLKFDDSLKVLSHDYMVAAYDVIYEFIVAAEQVSWNCSEIAQLTFSTHTLYSVLNSQPNLNMFMDHIMKECVKMWASGPDDMNSSQFSPKSVNSSHNSPLSPSQAVVIYRNFTVLHRCLTKCASVKLHAREKFKEEFKYVVFMFIIY</sequence>
<dbReference type="EMBL" id="CAWYQH010000174">
    <property type="protein sequence ID" value="CAK8698341.1"/>
    <property type="molecule type" value="Genomic_DNA"/>
</dbReference>
<dbReference type="PANTHER" id="PTHR35354">
    <property type="entry name" value="RGD1561648"/>
    <property type="match status" value="1"/>
</dbReference>
<name>A0ABP0H505_CLALP</name>